<evidence type="ECO:0000256" key="1">
    <source>
        <dbReference type="SAM" id="SignalP"/>
    </source>
</evidence>
<dbReference type="AlphaFoldDB" id="A0AAN9N5Q7"/>
<dbReference type="PANTHER" id="PTHR45786">
    <property type="entry name" value="DNA BINDING PROTEIN-LIKE"/>
    <property type="match status" value="1"/>
</dbReference>
<keyword evidence="1" id="KW-0732">Signal</keyword>
<dbReference type="PANTHER" id="PTHR45786:SF80">
    <property type="entry name" value="HELITRON HELICASE-LIKE DOMAIN-CONTAINING PROTEIN"/>
    <property type="match status" value="1"/>
</dbReference>
<proteinExistence type="predicted"/>
<organism evidence="2 3">
    <name type="scientific">Phaseolus coccineus</name>
    <name type="common">Scarlet runner bean</name>
    <name type="synonym">Phaseolus multiflorus</name>
    <dbReference type="NCBI Taxonomy" id="3886"/>
    <lineage>
        <taxon>Eukaryota</taxon>
        <taxon>Viridiplantae</taxon>
        <taxon>Streptophyta</taxon>
        <taxon>Embryophyta</taxon>
        <taxon>Tracheophyta</taxon>
        <taxon>Spermatophyta</taxon>
        <taxon>Magnoliopsida</taxon>
        <taxon>eudicotyledons</taxon>
        <taxon>Gunneridae</taxon>
        <taxon>Pentapetalae</taxon>
        <taxon>rosids</taxon>
        <taxon>fabids</taxon>
        <taxon>Fabales</taxon>
        <taxon>Fabaceae</taxon>
        <taxon>Papilionoideae</taxon>
        <taxon>50 kb inversion clade</taxon>
        <taxon>NPAAA clade</taxon>
        <taxon>indigoferoid/millettioid clade</taxon>
        <taxon>Phaseoleae</taxon>
        <taxon>Phaseolus</taxon>
    </lineage>
</organism>
<feature type="signal peptide" evidence="1">
    <location>
        <begin position="1"/>
        <end position="33"/>
    </location>
</feature>
<evidence type="ECO:0000313" key="2">
    <source>
        <dbReference type="EMBL" id="KAK7364194.1"/>
    </source>
</evidence>
<keyword evidence="3" id="KW-1185">Reference proteome</keyword>
<reference evidence="2 3" key="1">
    <citation type="submission" date="2024-01" db="EMBL/GenBank/DDBJ databases">
        <title>The genomes of 5 underutilized Papilionoideae crops provide insights into root nodulation and disease resistanc.</title>
        <authorList>
            <person name="Jiang F."/>
        </authorList>
    </citation>
    <scope>NUCLEOTIDE SEQUENCE [LARGE SCALE GENOMIC DNA]</scope>
    <source>
        <strain evidence="2">JINMINGXINNONG_FW02</strain>
        <tissue evidence="2">Leaves</tissue>
    </source>
</reference>
<protein>
    <submittedName>
        <fullName evidence="2">Uncharacterized protein</fullName>
    </submittedName>
</protein>
<evidence type="ECO:0000313" key="3">
    <source>
        <dbReference type="Proteomes" id="UP001374584"/>
    </source>
</evidence>
<sequence length="180" mass="20903">MQHRFRQTHNCARNFRNTVVMLMFQLSTPTTCAHCHARLFYHESHDMCYSGGKVLLPHVTAPNELVQIFSGCSSESRHFRQHIRSYNHVLSFTSLGVHMDENIVATGRGIYSFRAQGAMYHRIGGFFPNEGYMVQVLPNDHSTILQAGRLLQQYVVDNYVKMEAGRLRWIRNHQNNKKHI</sequence>
<name>A0AAN9N5Q7_PHACN</name>
<dbReference type="EMBL" id="JAYMYR010000005">
    <property type="protein sequence ID" value="KAK7364194.1"/>
    <property type="molecule type" value="Genomic_DNA"/>
</dbReference>
<gene>
    <name evidence="2" type="ORF">VNO80_12678</name>
</gene>
<feature type="chain" id="PRO_5043013506" evidence="1">
    <location>
        <begin position="34"/>
        <end position="180"/>
    </location>
</feature>
<comment type="caution">
    <text evidence="2">The sequence shown here is derived from an EMBL/GenBank/DDBJ whole genome shotgun (WGS) entry which is preliminary data.</text>
</comment>
<dbReference type="Proteomes" id="UP001374584">
    <property type="component" value="Unassembled WGS sequence"/>
</dbReference>
<accession>A0AAN9N5Q7</accession>